<dbReference type="EMBL" id="VUKA01000004">
    <property type="protein sequence ID" value="KAA2213166.1"/>
    <property type="molecule type" value="Genomic_DNA"/>
</dbReference>
<evidence type="ECO:0000256" key="2">
    <source>
        <dbReference type="ARBA" id="ARBA00009142"/>
    </source>
</evidence>
<comment type="subcellular location">
    <subcellularLocation>
        <location evidence="1 8">Cell membrane</location>
        <topology evidence="1 8">Multi-pass membrane protein</topology>
    </subcellularLocation>
</comment>
<dbReference type="OrthoDB" id="9795324at2"/>
<name>A0A5B2TF90_9PROT</name>
<evidence type="ECO:0000256" key="6">
    <source>
        <dbReference type="ARBA" id="ARBA00022989"/>
    </source>
</evidence>
<accession>A0A5B2TF90</accession>
<keyword evidence="5 8" id="KW-0812">Transmembrane</keyword>
<evidence type="ECO:0000256" key="5">
    <source>
        <dbReference type="ARBA" id="ARBA00022692"/>
    </source>
</evidence>
<feature type="transmembrane region" description="Helical" evidence="8">
    <location>
        <begin position="134"/>
        <end position="160"/>
    </location>
</feature>
<feature type="transmembrane region" description="Helical" evidence="8">
    <location>
        <begin position="103"/>
        <end position="122"/>
    </location>
</feature>
<evidence type="ECO:0000256" key="1">
    <source>
        <dbReference type="ARBA" id="ARBA00004651"/>
    </source>
</evidence>
<dbReference type="AlphaFoldDB" id="A0A5B2TF90"/>
<keyword evidence="6 8" id="KW-1133">Transmembrane helix</keyword>
<evidence type="ECO:0000256" key="3">
    <source>
        <dbReference type="ARBA" id="ARBA00022448"/>
    </source>
</evidence>
<keyword evidence="10" id="KW-1185">Reference proteome</keyword>
<dbReference type="InterPro" id="IPR052017">
    <property type="entry name" value="TSUP"/>
</dbReference>
<evidence type="ECO:0000256" key="7">
    <source>
        <dbReference type="ARBA" id="ARBA00023136"/>
    </source>
</evidence>
<gene>
    <name evidence="9" type="ORF">F0Q34_11055</name>
</gene>
<evidence type="ECO:0000256" key="8">
    <source>
        <dbReference type="RuleBase" id="RU363041"/>
    </source>
</evidence>
<organism evidence="9 10">
    <name type="scientific">Teichococcus oryzae</name>
    <dbReference type="NCBI Taxonomy" id="1608942"/>
    <lineage>
        <taxon>Bacteria</taxon>
        <taxon>Pseudomonadati</taxon>
        <taxon>Pseudomonadota</taxon>
        <taxon>Alphaproteobacteria</taxon>
        <taxon>Acetobacterales</taxon>
        <taxon>Roseomonadaceae</taxon>
        <taxon>Roseomonas</taxon>
    </lineage>
</organism>
<comment type="similarity">
    <text evidence="2 8">Belongs to the 4-toluene sulfonate uptake permease (TSUP) (TC 2.A.102) family.</text>
</comment>
<evidence type="ECO:0000313" key="10">
    <source>
        <dbReference type="Proteomes" id="UP000322110"/>
    </source>
</evidence>
<feature type="transmembrane region" description="Helical" evidence="8">
    <location>
        <begin position="196"/>
        <end position="215"/>
    </location>
</feature>
<protein>
    <recommendedName>
        <fullName evidence="8">Probable membrane transporter protein</fullName>
    </recommendedName>
</protein>
<dbReference type="Proteomes" id="UP000322110">
    <property type="component" value="Unassembled WGS sequence"/>
</dbReference>
<feature type="transmembrane region" description="Helical" evidence="8">
    <location>
        <begin position="172"/>
        <end position="190"/>
    </location>
</feature>
<feature type="transmembrane region" description="Helical" evidence="8">
    <location>
        <begin position="227"/>
        <end position="246"/>
    </location>
</feature>
<comment type="caution">
    <text evidence="9">The sequence shown here is derived from an EMBL/GenBank/DDBJ whole genome shotgun (WGS) entry which is preliminary data.</text>
</comment>
<evidence type="ECO:0000256" key="4">
    <source>
        <dbReference type="ARBA" id="ARBA00022475"/>
    </source>
</evidence>
<feature type="transmembrane region" description="Helical" evidence="8">
    <location>
        <begin position="77"/>
        <end position="96"/>
    </location>
</feature>
<proteinExistence type="inferred from homology"/>
<keyword evidence="4 8" id="KW-1003">Cell membrane</keyword>
<dbReference type="PANTHER" id="PTHR30269">
    <property type="entry name" value="TRANSMEMBRANE PROTEIN YFCA"/>
    <property type="match status" value="1"/>
</dbReference>
<dbReference type="InterPro" id="IPR002781">
    <property type="entry name" value="TM_pro_TauE-like"/>
</dbReference>
<dbReference type="RefSeq" id="WP_149812279.1">
    <property type="nucleotide sequence ID" value="NZ_VUKA01000004.1"/>
</dbReference>
<keyword evidence="3" id="KW-0813">Transport</keyword>
<reference evidence="9 10" key="1">
    <citation type="journal article" date="2015" name="Int. J. Syst. Evol. Microbiol.">
        <title>Roseomonas oryzae sp. nov., isolated from paddy rhizosphere soil.</title>
        <authorList>
            <person name="Ramaprasad E.V."/>
            <person name="Sasikala Ch."/>
            <person name="Ramana Ch.V."/>
        </authorList>
    </citation>
    <scope>NUCLEOTIDE SEQUENCE [LARGE SCALE GENOMIC DNA]</scope>
    <source>
        <strain evidence="9 10">KCTC 42542</strain>
    </source>
</reference>
<dbReference type="PANTHER" id="PTHR30269:SF37">
    <property type="entry name" value="MEMBRANE TRANSPORTER PROTEIN"/>
    <property type="match status" value="1"/>
</dbReference>
<sequence length="255" mass="26032">MPEAAALAATLLAALAAGLARGFSGFGAALIFVPLASAALGPQAAAPLLMLMDNPTALPLVPRAWAQVAERAGRREIGTLVIGALVGAPLGAWLLVAADPVTLRWAMCALVAAMLALLTSGWRYHGPVRLRLSIAVGALSGFCSGAAQMGGPPVVAYWLGGAIPAARLRANIVLFFAASGLISFVTYLAAGLLDAALLWLALAVAPAYAFGLWLGSRMFGLASEAQFRRACLALIALSALLGLPLWDGLLQPGGR</sequence>
<evidence type="ECO:0000313" key="9">
    <source>
        <dbReference type="EMBL" id="KAA2213166.1"/>
    </source>
</evidence>
<keyword evidence="7 8" id="KW-0472">Membrane</keyword>
<dbReference type="GO" id="GO:0005886">
    <property type="term" value="C:plasma membrane"/>
    <property type="evidence" value="ECO:0007669"/>
    <property type="project" value="UniProtKB-SubCell"/>
</dbReference>
<dbReference type="Pfam" id="PF01925">
    <property type="entry name" value="TauE"/>
    <property type="match status" value="1"/>
</dbReference>